<dbReference type="AlphaFoldDB" id="A0A1H3NYG9"/>
<protein>
    <submittedName>
        <fullName evidence="1">Uncharacterized protein</fullName>
    </submittedName>
</protein>
<gene>
    <name evidence="1" type="ORF">SAMN05421736_104261</name>
</gene>
<accession>A0A1H3NYG9</accession>
<dbReference type="STRING" id="1503961.SAMN05421736_104261"/>
<keyword evidence="2" id="KW-1185">Reference proteome</keyword>
<name>A0A1H3NYG9_9BACI</name>
<proteinExistence type="predicted"/>
<dbReference type="Proteomes" id="UP000198935">
    <property type="component" value="Unassembled WGS sequence"/>
</dbReference>
<reference evidence="2" key="1">
    <citation type="submission" date="2016-10" db="EMBL/GenBank/DDBJ databases">
        <authorList>
            <person name="Varghese N."/>
            <person name="Submissions S."/>
        </authorList>
    </citation>
    <scope>NUCLEOTIDE SEQUENCE [LARGE SCALE GENOMIC DNA]</scope>
    <source>
        <strain evidence="2">SP</strain>
    </source>
</reference>
<dbReference type="EMBL" id="FNPI01000004">
    <property type="protein sequence ID" value="SDY93932.1"/>
    <property type="molecule type" value="Genomic_DNA"/>
</dbReference>
<evidence type="ECO:0000313" key="1">
    <source>
        <dbReference type="EMBL" id="SDY93932.1"/>
    </source>
</evidence>
<organism evidence="1 2">
    <name type="scientific">Evansella caseinilytica</name>
    <dbReference type="NCBI Taxonomy" id="1503961"/>
    <lineage>
        <taxon>Bacteria</taxon>
        <taxon>Bacillati</taxon>
        <taxon>Bacillota</taxon>
        <taxon>Bacilli</taxon>
        <taxon>Bacillales</taxon>
        <taxon>Bacillaceae</taxon>
        <taxon>Evansella</taxon>
    </lineage>
</organism>
<sequence length="99" mass="11347">MSGEMMPLQIYFSPEFFKEDGQVLNVVTNTDKPVGYLAFLMNEKKMYVYGHLQEEGVTEDFKELVKPYIQGLTKIKPDLEVFSFLSVGGKKVDISLEEE</sequence>
<evidence type="ECO:0000313" key="2">
    <source>
        <dbReference type="Proteomes" id="UP000198935"/>
    </source>
</evidence>